<accession>A0A3N5AC11</accession>
<dbReference type="InterPro" id="IPR036661">
    <property type="entry name" value="Luciferase-like_sf"/>
</dbReference>
<dbReference type="SUPFAM" id="SSF51679">
    <property type="entry name" value="Bacterial luciferase-like"/>
    <property type="match status" value="1"/>
</dbReference>
<gene>
    <name evidence="1" type="ORF">EDD32_3753</name>
</gene>
<organism evidence="1 2">
    <name type="scientific">Georgenia muralis</name>
    <dbReference type="NCBI Taxonomy" id="154117"/>
    <lineage>
        <taxon>Bacteria</taxon>
        <taxon>Bacillati</taxon>
        <taxon>Actinomycetota</taxon>
        <taxon>Actinomycetes</taxon>
        <taxon>Micrococcales</taxon>
        <taxon>Bogoriellaceae</taxon>
        <taxon>Georgenia</taxon>
    </lineage>
</organism>
<dbReference type="GO" id="GO:0016705">
    <property type="term" value="F:oxidoreductase activity, acting on paired donors, with incorporation or reduction of molecular oxygen"/>
    <property type="evidence" value="ECO:0007669"/>
    <property type="project" value="InterPro"/>
</dbReference>
<dbReference type="RefSeq" id="WP_123919968.1">
    <property type="nucleotide sequence ID" value="NZ_RKRA01000001.1"/>
</dbReference>
<comment type="caution">
    <text evidence="1">The sequence shown here is derived from an EMBL/GenBank/DDBJ whole genome shotgun (WGS) entry which is preliminary data.</text>
</comment>
<dbReference type="OrthoDB" id="3265338at2"/>
<dbReference type="Proteomes" id="UP000280726">
    <property type="component" value="Unassembled WGS sequence"/>
</dbReference>
<protein>
    <recommendedName>
        <fullName evidence="3">Alkanesulfonate monooxygenase SsuD/methylene tetrahydromethanopterin reductase-like flavin-dependent oxidoreductase (Luciferase family)</fullName>
    </recommendedName>
</protein>
<keyword evidence="2" id="KW-1185">Reference proteome</keyword>
<proteinExistence type="predicted"/>
<sequence length="325" mass="32997">MTALLPPRSENRPALVALDLTALGVTADDDLGADLPVAKADLARLASYTRAAHEAGADFVALGEGFRLRTDRVLRPESWLDPVVAARRIGPHAGPGGLVAAVPAGADLRPVAAELAQVGLVGTAWAGVQTRAGAPAARLAGEERPARGTGTRVVVEVRDEGDVETAGSFADVVRIREQDPAWARELRFAVRAAARSAGRGDIPVLVDLHAVVSTQRSAAVERAALVADIAGGAPWAGALAGVGTVDDVADTIEAWVSGGSADGVVVVPGSVPADVAALVHGLLPELRGRGLLATPAVRPVRQAPAPAARVPAARRPAAARVAVPS</sequence>
<evidence type="ECO:0000313" key="2">
    <source>
        <dbReference type="Proteomes" id="UP000280726"/>
    </source>
</evidence>
<dbReference type="EMBL" id="RKRA01000001">
    <property type="protein sequence ID" value="RPF29191.1"/>
    <property type="molecule type" value="Genomic_DNA"/>
</dbReference>
<dbReference type="Gene3D" id="3.20.20.30">
    <property type="entry name" value="Luciferase-like domain"/>
    <property type="match status" value="1"/>
</dbReference>
<dbReference type="AlphaFoldDB" id="A0A3N5AC11"/>
<reference evidence="1 2" key="1">
    <citation type="submission" date="2018-11" db="EMBL/GenBank/DDBJ databases">
        <title>Sequencing the genomes of 1000 actinobacteria strains.</title>
        <authorList>
            <person name="Klenk H.-P."/>
        </authorList>
    </citation>
    <scope>NUCLEOTIDE SEQUENCE [LARGE SCALE GENOMIC DNA]</scope>
    <source>
        <strain evidence="1 2">DSM 14418</strain>
    </source>
</reference>
<evidence type="ECO:0008006" key="3">
    <source>
        <dbReference type="Google" id="ProtNLM"/>
    </source>
</evidence>
<name>A0A3N5AC11_9MICO</name>
<evidence type="ECO:0000313" key="1">
    <source>
        <dbReference type="EMBL" id="RPF29191.1"/>
    </source>
</evidence>